<accession>A0AAV7T5X8</accession>
<feature type="compositionally biased region" description="Polar residues" evidence="1">
    <location>
        <begin position="127"/>
        <end position="137"/>
    </location>
</feature>
<evidence type="ECO:0000313" key="3">
    <source>
        <dbReference type="Proteomes" id="UP001066276"/>
    </source>
</evidence>
<feature type="region of interest" description="Disordered" evidence="1">
    <location>
        <begin position="27"/>
        <end position="49"/>
    </location>
</feature>
<sequence length="137" mass="14669">MDVTVLTPLWLLGCPQAPIQLRIHHRQDPEHQGGHGETGTPPTLGGHPQLGLRRLLAPAANVFPSFTAVGAPSMVDPQGPDVLGDGTPNILLLVPFLLEDGPDGGIVEAVEPVDSEEEEAEKEDIDNSNNVIQQYFQ</sequence>
<name>A0AAV7T5X8_PLEWA</name>
<evidence type="ECO:0000256" key="1">
    <source>
        <dbReference type="SAM" id="MobiDB-lite"/>
    </source>
</evidence>
<gene>
    <name evidence="2" type="ORF">NDU88_003367</name>
</gene>
<comment type="caution">
    <text evidence="2">The sequence shown here is derived from an EMBL/GenBank/DDBJ whole genome shotgun (WGS) entry which is preliminary data.</text>
</comment>
<organism evidence="2 3">
    <name type="scientific">Pleurodeles waltl</name>
    <name type="common">Iberian ribbed newt</name>
    <dbReference type="NCBI Taxonomy" id="8319"/>
    <lineage>
        <taxon>Eukaryota</taxon>
        <taxon>Metazoa</taxon>
        <taxon>Chordata</taxon>
        <taxon>Craniata</taxon>
        <taxon>Vertebrata</taxon>
        <taxon>Euteleostomi</taxon>
        <taxon>Amphibia</taxon>
        <taxon>Batrachia</taxon>
        <taxon>Caudata</taxon>
        <taxon>Salamandroidea</taxon>
        <taxon>Salamandridae</taxon>
        <taxon>Pleurodelinae</taxon>
        <taxon>Pleurodeles</taxon>
    </lineage>
</organism>
<dbReference type="Proteomes" id="UP001066276">
    <property type="component" value="Chromosome 4_1"/>
</dbReference>
<feature type="region of interest" description="Disordered" evidence="1">
    <location>
        <begin position="113"/>
        <end position="137"/>
    </location>
</feature>
<reference evidence="2" key="1">
    <citation type="journal article" date="2022" name="bioRxiv">
        <title>Sequencing and chromosome-scale assembly of the giantPleurodeles waltlgenome.</title>
        <authorList>
            <person name="Brown T."/>
            <person name="Elewa A."/>
            <person name="Iarovenko S."/>
            <person name="Subramanian E."/>
            <person name="Araus A.J."/>
            <person name="Petzold A."/>
            <person name="Susuki M."/>
            <person name="Suzuki K.-i.T."/>
            <person name="Hayashi T."/>
            <person name="Toyoda A."/>
            <person name="Oliveira C."/>
            <person name="Osipova E."/>
            <person name="Leigh N.D."/>
            <person name="Simon A."/>
            <person name="Yun M.H."/>
        </authorList>
    </citation>
    <scope>NUCLEOTIDE SEQUENCE</scope>
    <source>
        <strain evidence="2">20211129_DDA</strain>
        <tissue evidence="2">Liver</tissue>
    </source>
</reference>
<dbReference type="EMBL" id="JANPWB010000007">
    <property type="protein sequence ID" value="KAJ1171506.1"/>
    <property type="molecule type" value="Genomic_DNA"/>
</dbReference>
<dbReference type="AlphaFoldDB" id="A0AAV7T5X8"/>
<evidence type="ECO:0000313" key="2">
    <source>
        <dbReference type="EMBL" id="KAJ1171506.1"/>
    </source>
</evidence>
<protein>
    <submittedName>
        <fullName evidence="2">Uncharacterized protein</fullName>
    </submittedName>
</protein>
<feature type="compositionally biased region" description="Acidic residues" evidence="1">
    <location>
        <begin position="113"/>
        <end position="126"/>
    </location>
</feature>
<proteinExistence type="predicted"/>
<keyword evidence="3" id="KW-1185">Reference proteome</keyword>